<comment type="pathway">
    <text evidence="3 19">Cofactor biosynthesis; adenosylcobalamin biosynthesis; adenosylcobalamin from cob(II)yrinate a,c-diamide: step 7/7.</text>
</comment>
<evidence type="ECO:0000256" key="16">
    <source>
        <dbReference type="ARBA" id="ARBA00032853"/>
    </source>
</evidence>
<comment type="caution">
    <text evidence="20">The sequence shown here is derived from an EMBL/GenBank/DDBJ whole genome shotgun (WGS) entry which is preliminary data.</text>
</comment>
<evidence type="ECO:0000256" key="14">
    <source>
        <dbReference type="ARBA" id="ARBA00025228"/>
    </source>
</evidence>
<gene>
    <name evidence="19" type="primary">cobS</name>
    <name evidence="20" type="ORF">H9661_16675</name>
</gene>
<protein>
    <recommendedName>
        <fullName evidence="6 19">Adenosylcobinamide-GDP ribazoletransferase</fullName>
        <ecNumber evidence="5 19">2.7.8.26</ecNumber>
    </recommendedName>
    <alternativeName>
        <fullName evidence="16 19">Cobalamin synthase</fullName>
    </alternativeName>
    <alternativeName>
        <fullName evidence="15 19">Cobalamin-5'-phosphate synthase</fullName>
    </alternativeName>
</protein>
<evidence type="ECO:0000256" key="18">
    <source>
        <dbReference type="ARBA" id="ARBA00049504"/>
    </source>
</evidence>
<keyword evidence="11 19" id="KW-0460">Magnesium</keyword>
<dbReference type="PANTHER" id="PTHR34148:SF1">
    <property type="entry name" value="ADENOSYLCOBINAMIDE-GDP RIBAZOLETRANSFERASE"/>
    <property type="match status" value="1"/>
</dbReference>
<feature type="transmembrane region" description="Helical" evidence="19">
    <location>
        <begin position="107"/>
        <end position="127"/>
    </location>
</feature>
<evidence type="ECO:0000313" key="21">
    <source>
        <dbReference type="Proteomes" id="UP000627781"/>
    </source>
</evidence>
<dbReference type="Proteomes" id="UP000627781">
    <property type="component" value="Unassembled WGS sequence"/>
</dbReference>
<keyword evidence="7 19" id="KW-1003">Cell membrane</keyword>
<organism evidence="20 21">
    <name type="scientific">Clostridium cibarium</name>
    <dbReference type="NCBI Taxonomy" id="2762247"/>
    <lineage>
        <taxon>Bacteria</taxon>
        <taxon>Bacillati</taxon>
        <taxon>Bacillota</taxon>
        <taxon>Clostridia</taxon>
        <taxon>Eubacteriales</taxon>
        <taxon>Clostridiaceae</taxon>
        <taxon>Clostridium</taxon>
    </lineage>
</organism>
<keyword evidence="8 19" id="KW-0169">Cobalamin biosynthesis</keyword>
<feature type="transmembrane region" description="Helical" evidence="19">
    <location>
        <begin position="29"/>
        <end position="51"/>
    </location>
</feature>
<proteinExistence type="inferred from homology"/>
<keyword evidence="9 19" id="KW-0808">Transferase</keyword>
<reference evidence="20 21" key="1">
    <citation type="submission" date="2020-08" db="EMBL/GenBank/DDBJ databases">
        <title>A Genomic Blueprint of the Chicken Gut Microbiome.</title>
        <authorList>
            <person name="Gilroy R."/>
            <person name="Ravi A."/>
            <person name="Getino M."/>
            <person name="Pursley I."/>
            <person name="Horton D.L."/>
            <person name="Alikhan N.-F."/>
            <person name="Baker D."/>
            <person name="Gharbi K."/>
            <person name="Hall N."/>
            <person name="Watson M."/>
            <person name="Adriaenssens E.M."/>
            <person name="Foster-Nyarko E."/>
            <person name="Jarju S."/>
            <person name="Secka A."/>
            <person name="Antonio M."/>
            <person name="Oren A."/>
            <person name="Chaudhuri R."/>
            <person name="La Ragione R.M."/>
            <person name="Hildebrand F."/>
            <person name="Pallen M.J."/>
        </authorList>
    </citation>
    <scope>NUCLEOTIDE SEQUENCE [LARGE SCALE GENOMIC DNA]</scope>
    <source>
        <strain evidence="20 21">Sa3CVN1</strain>
    </source>
</reference>
<dbReference type="RefSeq" id="WP_191769900.1">
    <property type="nucleotide sequence ID" value="NZ_JACSRA010000032.1"/>
</dbReference>
<evidence type="ECO:0000256" key="1">
    <source>
        <dbReference type="ARBA" id="ARBA00001946"/>
    </source>
</evidence>
<evidence type="ECO:0000256" key="4">
    <source>
        <dbReference type="ARBA" id="ARBA00010561"/>
    </source>
</evidence>
<keyword evidence="13 19" id="KW-0472">Membrane</keyword>
<comment type="similarity">
    <text evidence="4 19">Belongs to the CobS family.</text>
</comment>
<sequence>MWNSFKIAFSMYSKIPMPKTDWNKENMKYAMVFFPFVGLVIGMLLVLWSFISAKLLIGAILRVVGYVVMPVLVTGGIHLDGFVDTMDAINSYQPIERKLEILKDSHIGAFALISCVIYFLLSLGVWSEVKGDSLIILGIGFILSRALSSLGIVTIPCAKNSGLASSFSKASEKNRVKYAMYIYILVSGIAMILVNRILGSACIISAILTFIYYKNMSIKKFGGITGDLAGYFLQVCELVIAFTAVILSKLIHII</sequence>
<dbReference type="HAMAP" id="MF_00719">
    <property type="entry name" value="CobS"/>
    <property type="match status" value="1"/>
</dbReference>
<name>A0ABR8PXT4_9CLOT</name>
<feature type="transmembrane region" description="Helical" evidence="19">
    <location>
        <begin position="57"/>
        <end position="79"/>
    </location>
</feature>
<dbReference type="Pfam" id="PF02654">
    <property type="entry name" value="CobS"/>
    <property type="match status" value="1"/>
</dbReference>
<accession>A0ABR8PXT4</accession>
<comment type="catalytic activity">
    <reaction evidence="17 19">
        <text>alpha-ribazole + adenosylcob(III)inamide-GDP = adenosylcob(III)alamin + GMP + H(+)</text>
        <dbReference type="Rhea" id="RHEA:16049"/>
        <dbReference type="ChEBI" id="CHEBI:10329"/>
        <dbReference type="ChEBI" id="CHEBI:15378"/>
        <dbReference type="ChEBI" id="CHEBI:18408"/>
        <dbReference type="ChEBI" id="CHEBI:58115"/>
        <dbReference type="ChEBI" id="CHEBI:60487"/>
        <dbReference type="EC" id="2.7.8.26"/>
    </reaction>
</comment>
<evidence type="ECO:0000256" key="17">
    <source>
        <dbReference type="ARBA" id="ARBA00048623"/>
    </source>
</evidence>
<dbReference type="InterPro" id="IPR003805">
    <property type="entry name" value="CobS"/>
</dbReference>
<evidence type="ECO:0000256" key="3">
    <source>
        <dbReference type="ARBA" id="ARBA00004663"/>
    </source>
</evidence>
<comment type="subcellular location">
    <subcellularLocation>
        <location evidence="2 19">Cell membrane</location>
        <topology evidence="2 19">Multi-pass membrane protein</topology>
    </subcellularLocation>
</comment>
<comment type="function">
    <text evidence="14 19">Joins adenosylcobinamide-GDP and alpha-ribazole to generate adenosylcobalamin (Ado-cobalamin). Also synthesizes adenosylcobalamin 5'-phosphate from adenosylcobinamide-GDP and alpha-ribazole 5'-phosphate.</text>
</comment>
<dbReference type="EMBL" id="JACSRA010000032">
    <property type="protein sequence ID" value="MBD7912988.1"/>
    <property type="molecule type" value="Genomic_DNA"/>
</dbReference>
<evidence type="ECO:0000256" key="8">
    <source>
        <dbReference type="ARBA" id="ARBA00022573"/>
    </source>
</evidence>
<evidence type="ECO:0000256" key="19">
    <source>
        <dbReference type="HAMAP-Rule" id="MF_00719"/>
    </source>
</evidence>
<comment type="catalytic activity">
    <reaction evidence="18 19">
        <text>alpha-ribazole 5'-phosphate + adenosylcob(III)inamide-GDP = adenosylcob(III)alamin 5'-phosphate + GMP + H(+)</text>
        <dbReference type="Rhea" id="RHEA:23560"/>
        <dbReference type="ChEBI" id="CHEBI:15378"/>
        <dbReference type="ChEBI" id="CHEBI:57918"/>
        <dbReference type="ChEBI" id="CHEBI:58115"/>
        <dbReference type="ChEBI" id="CHEBI:60487"/>
        <dbReference type="ChEBI" id="CHEBI:60493"/>
        <dbReference type="EC" id="2.7.8.26"/>
    </reaction>
</comment>
<evidence type="ECO:0000256" key="15">
    <source>
        <dbReference type="ARBA" id="ARBA00032605"/>
    </source>
</evidence>
<comment type="cofactor">
    <cofactor evidence="1 19">
        <name>Mg(2+)</name>
        <dbReference type="ChEBI" id="CHEBI:18420"/>
    </cofactor>
</comment>
<dbReference type="PANTHER" id="PTHR34148">
    <property type="entry name" value="ADENOSYLCOBINAMIDE-GDP RIBAZOLETRANSFERASE"/>
    <property type="match status" value="1"/>
</dbReference>
<feature type="transmembrane region" description="Helical" evidence="19">
    <location>
        <begin position="231"/>
        <end position="251"/>
    </location>
</feature>
<keyword evidence="12 19" id="KW-1133">Transmembrane helix</keyword>
<evidence type="ECO:0000256" key="12">
    <source>
        <dbReference type="ARBA" id="ARBA00022989"/>
    </source>
</evidence>
<evidence type="ECO:0000256" key="9">
    <source>
        <dbReference type="ARBA" id="ARBA00022679"/>
    </source>
</evidence>
<evidence type="ECO:0000256" key="11">
    <source>
        <dbReference type="ARBA" id="ARBA00022842"/>
    </source>
</evidence>
<evidence type="ECO:0000256" key="13">
    <source>
        <dbReference type="ARBA" id="ARBA00023136"/>
    </source>
</evidence>
<evidence type="ECO:0000256" key="10">
    <source>
        <dbReference type="ARBA" id="ARBA00022692"/>
    </source>
</evidence>
<feature type="transmembrane region" description="Helical" evidence="19">
    <location>
        <begin position="178"/>
        <end position="211"/>
    </location>
</feature>
<evidence type="ECO:0000313" key="20">
    <source>
        <dbReference type="EMBL" id="MBD7912988.1"/>
    </source>
</evidence>
<keyword evidence="10 19" id="KW-0812">Transmembrane</keyword>
<evidence type="ECO:0000256" key="7">
    <source>
        <dbReference type="ARBA" id="ARBA00022475"/>
    </source>
</evidence>
<evidence type="ECO:0000256" key="5">
    <source>
        <dbReference type="ARBA" id="ARBA00013200"/>
    </source>
</evidence>
<evidence type="ECO:0000256" key="2">
    <source>
        <dbReference type="ARBA" id="ARBA00004651"/>
    </source>
</evidence>
<feature type="transmembrane region" description="Helical" evidence="19">
    <location>
        <begin position="133"/>
        <end position="157"/>
    </location>
</feature>
<dbReference type="EC" id="2.7.8.26" evidence="5 19"/>
<keyword evidence="21" id="KW-1185">Reference proteome</keyword>
<evidence type="ECO:0000256" key="6">
    <source>
        <dbReference type="ARBA" id="ARBA00015850"/>
    </source>
</evidence>